<sequence>MNDVRPPIPASCAHRPTVGGLVAPVINLQLADGGVDFRSPHQAAYARCWTQRLCQTCGNGLVRPAVLFGGPNQLASGHFDEPPLCPPCALYASRACPMVAGRQDRYSDRARVSEGHRGKKCTDPACGCGGYLPANLNAGDAGGDPAHPWYAPFVDPRGYTVTVSDVESPCPDADCRHASHTRRIVSGGFLNRPPLKVVLVSSPGEGRVWRRLTEAEAAELLPATYTLPEGARLA</sequence>
<gene>
    <name evidence="1" type="ORF">G3I70_09155</name>
</gene>
<comment type="caution">
    <text evidence="1">The sequence shown here is derived from an EMBL/GenBank/DDBJ whole genome shotgun (WGS) entry which is preliminary data.</text>
</comment>
<dbReference type="AlphaFoldDB" id="A0A6L9QAY2"/>
<name>A0A6L9QAY2_9ACTN</name>
<dbReference type="EMBL" id="JAAGLI010000213">
    <property type="protein sequence ID" value="NEA22659.1"/>
    <property type="molecule type" value="Genomic_DNA"/>
</dbReference>
<evidence type="ECO:0000313" key="1">
    <source>
        <dbReference type="EMBL" id="NEA22659.1"/>
    </source>
</evidence>
<evidence type="ECO:0000313" key="2">
    <source>
        <dbReference type="Proteomes" id="UP000475532"/>
    </source>
</evidence>
<proteinExistence type="predicted"/>
<reference evidence="1 2" key="1">
    <citation type="submission" date="2020-01" db="EMBL/GenBank/DDBJ databases">
        <title>Insect and environment-associated Actinomycetes.</title>
        <authorList>
            <person name="Currrie C."/>
            <person name="Chevrette M."/>
            <person name="Carlson C."/>
            <person name="Stubbendieck R."/>
            <person name="Wendt-Pienkowski E."/>
        </authorList>
    </citation>
    <scope>NUCLEOTIDE SEQUENCE [LARGE SCALE GENOMIC DNA]</scope>
    <source>
        <strain evidence="1 2">SID10258</strain>
    </source>
</reference>
<dbReference type="RefSeq" id="WP_163054480.1">
    <property type="nucleotide sequence ID" value="NZ_JAAGLI010000213.1"/>
</dbReference>
<dbReference type="Proteomes" id="UP000475532">
    <property type="component" value="Unassembled WGS sequence"/>
</dbReference>
<accession>A0A6L9QAY2</accession>
<protein>
    <submittedName>
        <fullName evidence="1">Uncharacterized protein</fullName>
    </submittedName>
</protein>
<organism evidence="1 2">
    <name type="scientific">Actinomadura bangladeshensis</name>
    <dbReference type="NCBI Taxonomy" id="453573"/>
    <lineage>
        <taxon>Bacteria</taxon>
        <taxon>Bacillati</taxon>
        <taxon>Actinomycetota</taxon>
        <taxon>Actinomycetes</taxon>
        <taxon>Streptosporangiales</taxon>
        <taxon>Thermomonosporaceae</taxon>
        <taxon>Actinomadura</taxon>
    </lineage>
</organism>